<dbReference type="InterPro" id="IPR041413">
    <property type="entry name" value="MLTR_LBD"/>
</dbReference>
<evidence type="ECO:0000313" key="2">
    <source>
        <dbReference type="EMBL" id="NKG22076.1"/>
    </source>
</evidence>
<reference evidence="2 3" key="1">
    <citation type="submission" date="2020-04" db="EMBL/GenBank/DDBJ databases">
        <title>Paeniglutamicibacter sp. ANT13_2, a novel actinomycete isolated from sediment in Antarctica.</title>
        <authorList>
            <person name="Sakdapetsiri C."/>
            <person name="Pinyakong O."/>
        </authorList>
    </citation>
    <scope>NUCLEOTIDE SEQUENCE [LARGE SCALE GENOMIC DNA]</scope>
    <source>
        <strain evidence="2 3">ANT13_2</strain>
    </source>
</reference>
<organism evidence="2 3">
    <name type="scientific">Paeniglutamicibacter terrestris</name>
    <dbReference type="NCBI Taxonomy" id="2723403"/>
    <lineage>
        <taxon>Bacteria</taxon>
        <taxon>Bacillati</taxon>
        <taxon>Actinomycetota</taxon>
        <taxon>Actinomycetes</taxon>
        <taxon>Micrococcales</taxon>
        <taxon>Micrococcaceae</taxon>
        <taxon>Paeniglutamicibacter</taxon>
    </lineage>
</organism>
<dbReference type="Gene3D" id="1.10.260.40">
    <property type="entry name" value="lambda repressor-like DNA-binding domains"/>
    <property type="match status" value="1"/>
</dbReference>
<dbReference type="PANTHER" id="PTHR35010:SF2">
    <property type="entry name" value="BLL4672 PROTEIN"/>
    <property type="match status" value="1"/>
</dbReference>
<dbReference type="EMBL" id="JAAWVT010000008">
    <property type="protein sequence ID" value="NKG22076.1"/>
    <property type="molecule type" value="Genomic_DNA"/>
</dbReference>
<dbReference type="Gene3D" id="3.30.450.180">
    <property type="match status" value="1"/>
</dbReference>
<dbReference type="RefSeq" id="WP_168152867.1">
    <property type="nucleotide sequence ID" value="NZ_JAAWVT010000008.1"/>
</dbReference>
<dbReference type="SUPFAM" id="SSF47413">
    <property type="entry name" value="lambda repressor-like DNA-binding domains"/>
    <property type="match status" value="1"/>
</dbReference>
<evidence type="ECO:0000259" key="1">
    <source>
        <dbReference type="PROSITE" id="PS50943"/>
    </source>
</evidence>
<dbReference type="SMART" id="SM00530">
    <property type="entry name" value="HTH_XRE"/>
    <property type="match status" value="1"/>
</dbReference>
<dbReference type="InterPro" id="IPR001387">
    <property type="entry name" value="Cro/C1-type_HTH"/>
</dbReference>
<evidence type="ECO:0000313" key="3">
    <source>
        <dbReference type="Proteomes" id="UP000746595"/>
    </source>
</evidence>
<feature type="domain" description="HTH cro/C1-type" evidence="1">
    <location>
        <begin position="36"/>
        <end position="83"/>
    </location>
</feature>
<dbReference type="CDD" id="cd00093">
    <property type="entry name" value="HTH_XRE"/>
    <property type="match status" value="1"/>
</dbReference>
<dbReference type="Pfam" id="PF13560">
    <property type="entry name" value="HTH_31"/>
    <property type="match status" value="1"/>
</dbReference>
<gene>
    <name evidence="2" type="ORF">HED64_15355</name>
</gene>
<dbReference type="Proteomes" id="UP000746595">
    <property type="component" value="Unassembled WGS sequence"/>
</dbReference>
<proteinExistence type="predicted"/>
<dbReference type="PANTHER" id="PTHR35010">
    <property type="entry name" value="BLL4672 PROTEIN-RELATED"/>
    <property type="match status" value="1"/>
</dbReference>
<accession>A0ABX1G922</accession>
<protein>
    <submittedName>
        <fullName evidence="2">Helix-turn-helix domain-containing protein</fullName>
    </submittedName>
</protein>
<sequence>MDNQNDLSEFLVSRRAKLNLQQAGLPDYGGRRRVPGLRREEVALLAGMSSEYYKRLERGHAKGVSEAVINGISRALQLDAAEQAHFYELIRSANTSTRPPRGRTTRKTQLGAAFQQTIDAMNSVPVFVQNGRLDAIATNQLGRAVFSPMFEDTSQPLNAARFVFLDDRAQTFYQDWEANTRQIVALLRVEAGRSPYDRELSDLVGELSTRSELFRKLWGSHDVREHRSGTKSIHHPVVGDLELNYLGLDVSSEKGIQMLVFSAEPGSASHDGLQLLASWAQTHLRDALPKSTINNAHNS</sequence>
<keyword evidence="3" id="KW-1185">Reference proteome</keyword>
<dbReference type="PROSITE" id="PS50943">
    <property type="entry name" value="HTH_CROC1"/>
    <property type="match status" value="1"/>
</dbReference>
<dbReference type="InterPro" id="IPR010982">
    <property type="entry name" value="Lambda_DNA-bd_dom_sf"/>
</dbReference>
<comment type="caution">
    <text evidence="2">The sequence shown here is derived from an EMBL/GenBank/DDBJ whole genome shotgun (WGS) entry which is preliminary data.</text>
</comment>
<dbReference type="Pfam" id="PF17765">
    <property type="entry name" value="MLTR_LBD"/>
    <property type="match status" value="1"/>
</dbReference>
<name>A0ABX1G922_9MICC</name>